<dbReference type="EMBL" id="CP139960">
    <property type="protein sequence ID" value="WQD36301.1"/>
    <property type="molecule type" value="Genomic_DNA"/>
</dbReference>
<evidence type="ECO:0000313" key="2">
    <source>
        <dbReference type="Proteomes" id="UP001325680"/>
    </source>
</evidence>
<dbReference type="Proteomes" id="UP001325680">
    <property type="component" value="Chromosome"/>
</dbReference>
<proteinExistence type="predicted"/>
<reference evidence="1 2" key="1">
    <citation type="submission" date="2023-12" db="EMBL/GenBank/DDBJ databases">
        <title>Genome sequencing and assembly of bacterial species from a model synthetic community.</title>
        <authorList>
            <person name="Hogle S.L."/>
        </authorList>
    </citation>
    <scope>NUCLEOTIDE SEQUENCE [LARGE SCALE GENOMIC DNA]</scope>
    <source>
        <strain evidence="1 2">HAMBI_3031</strain>
    </source>
</reference>
<dbReference type="RefSeq" id="WP_162817789.1">
    <property type="nucleotide sequence ID" value="NZ_CP139960.1"/>
</dbReference>
<gene>
    <name evidence="1" type="ORF">U0035_11565</name>
</gene>
<sequence length="107" mass="12408">MKIQINNTNYSYYKKIYEIIWSHYKIIFPPEILHDDSDPVAILNRWEQKNRSIAKRGLKAGLQDFISSIKEFPEDLKNAIDNDLTSNGLANLKDLQGVVKKDHCKST</sequence>
<evidence type="ECO:0000313" key="1">
    <source>
        <dbReference type="EMBL" id="WQD36301.1"/>
    </source>
</evidence>
<keyword evidence="2" id="KW-1185">Reference proteome</keyword>
<protein>
    <submittedName>
        <fullName evidence="1">Uncharacterized protein</fullName>
    </submittedName>
</protein>
<accession>A0ABZ0VZQ1</accession>
<organism evidence="1 2">
    <name type="scientific">Niabella yanshanensis</name>
    <dbReference type="NCBI Taxonomy" id="577386"/>
    <lineage>
        <taxon>Bacteria</taxon>
        <taxon>Pseudomonadati</taxon>
        <taxon>Bacteroidota</taxon>
        <taxon>Chitinophagia</taxon>
        <taxon>Chitinophagales</taxon>
        <taxon>Chitinophagaceae</taxon>
        <taxon>Niabella</taxon>
    </lineage>
</organism>
<name>A0ABZ0VZQ1_9BACT</name>